<dbReference type="InterPro" id="IPR011426">
    <property type="entry name" value="CamS"/>
</dbReference>
<reference evidence="3" key="1">
    <citation type="submission" date="2024-06" db="EMBL/GenBank/DDBJ databases">
        <authorList>
            <person name="Fan A."/>
            <person name="Zhang F.Y."/>
            <person name="Zhang L."/>
        </authorList>
    </citation>
    <scope>NUCLEOTIDE SEQUENCE</scope>
    <source>
        <strain evidence="3">Y61</strain>
    </source>
</reference>
<feature type="region of interest" description="Disordered" evidence="1">
    <location>
        <begin position="125"/>
        <end position="152"/>
    </location>
</feature>
<dbReference type="Pfam" id="PF07537">
    <property type="entry name" value="CamS"/>
    <property type="match status" value="1"/>
</dbReference>
<dbReference type="RefSeq" id="WP_353948450.1">
    <property type="nucleotide sequence ID" value="NZ_CP159510.1"/>
</dbReference>
<name>A0AAU8IGK7_9BACL</name>
<dbReference type="Gene3D" id="3.10.570.10">
    <property type="entry name" value="sex pheromone staph- cam373 precursor domain"/>
    <property type="match status" value="1"/>
</dbReference>
<evidence type="ECO:0000313" key="3">
    <source>
        <dbReference type="EMBL" id="XCJ17148.1"/>
    </source>
</evidence>
<evidence type="ECO:0000256" key="2">
    <source>
        <dbReference type="SAM" id="SignalP"/>
    </source>
</evidence>
<sequence length="401" mass="44654">MKGKKAAAVLSVLISIQLVVAGCGFGGSDQSKVVDQKNGKTKTAQLVPGASDKEYTSLRPLGNDRVRGYIQYGAKNQADSDQLETGLMQMSKDVFSPDDYVFQSGQYLKEDDINGILYRRGQEPRKLNDQGKKIKPLPGLNPALGKGKNKVEQSRNSPKMINYVLEQDYLKKGSGGKYTLSGVSIAISLNSVYADKIMDNKKMIHNVNVPLKASDVQVWGKAHAPQIIQRIRSVEGLEKVPIFLALYMTAAPDSLVSGDFFAHTEIPQGSSSINKWTNVNEDHVLFPSSQASSKYKADLDKFNVFVDDIKSYYPDYVDVIGKGFYRDKKLQDLTLTVNLDKFRDKTEIIGFTNYIASVLNTRFRFPRTVSVHIYLTTGDVQEALIERTPDMDDAYVSVYNN</sequence>
<organism evidence="3">
    <name type="scientific">Sporolactobacillus sp. Y61</name>
    <dbReference type="NCBI Taxonomy" id="3160863"/>
    <lineage>
        <taxon>Bacteria</taxon>
        <taxon>Bacillati</taxon>
        <taxon>Bacillota</taxon>
        <taxon>Bacilli</taxon>
        <taxon>Bacillales</taxon>
        <taxon>Sporolactobacillaceae</taxon>
        <taxon>Sporolactobacillus</taxon>
    </lineage>
</organism>
<accession>A0AAU8IGK7</accession>
<proteinExistence type="predicted"/>
<evidence type="ECO:0000256" key="1">
    <source>
        <dbReference type="SAM" id="MobiDB-lite"/>
    </source>
</evidence>
<keyword evidence="2" id="KW-0732">Signal</keyword>
<protein>
    <submittedName>
        <fullName evidence="3">CamS family sex pheromone protein</fullName>
    </submittedName>
</protein>
<dbReference type="PIRSF" id="PIRSF012509">
    <property type="entry name" value="CamS"/>
    <property type="match status" value="1"/>
</dbReference>
<feature type="chain" id="PRO_5043874062" evidence="2">
    <location>
        <begin position="22"/>
        <end position="401"/>
    </location>
</feature>
<dbReference type="CDD" id="cd13440">
    <property type="entry name" value="CamS_repeat_2"/>
    <property type="match status" value="1"/>
</dbReference>
<dbReference type="EMBL" id="CP159510">
    <property type="protein sequence ID" value="XCJ17148.1"/>
    <property type="molecule type" value="Genomic_DNA"/>
</dbReference>
<gene>
    <name evidence="3" type="ORF">ABNN70_00940</name>
</gene>
<dbReference type="AlphaFoldDB" id="A0AAU8IGK7"/>
<dbReference type="CDD" id="cd13441">
    <property type="entry name" value="CamS_repeat_1"/>
    <property type="match status" value="1"/>
</dbReference>
<dbReference type="PROSITE" id="PS51257">
    <property type="entry name" value="PROKAR_LIPOPROTEIN"/>
    <property type="match status" value="1"/>
</dbReference>
<feature type="signal peptide" evidence="2">
    <location>
        <begin position="1"/>
        <end position="21"/>
    </location>
</feature>